<dbReference type="PANTHER" id="PTHR37984:SF5">
    <property type="entry name" value="PROTEIN NYNRIN-LIKE"/>
    <property type="match status" value="1"/>
</dbReference>
<dbReference type="OrthoDB" id="1934939at2759"/>
<dbReference type="InterPro" id="IPR036397">
    <property type="entry name" value="RNaseH_sf"/>
</dbReference>
<dbReference type="InterPro" id="IPR001584">
    <property type="entry name" value="Integrase_cat-core"/>
</dbReference>
<dbReference type="SUPFAM" id="SSF53098">
    <property type="entry name" value="Ribonuclease H-like"/>
    <property type="match status" value="1"/>
</dbReference>
<accession>A0A1S3XE98</accession>
<dbReference type="Gene3D" id="3.30.420.10">
    <property type="entry name" value="Ribonuclease H-like superfamily/Ribonuclease H"/>
    <property type="match status" value="1"/>
</dbReference>
<dbReference type="PROSITE" id="PS50994">
    <property type="entry name" value="INTEGRASE"/>
    <property type="match status" value="1"/>
</dbReference>
<sequence>MYILATTDYFSRWAEVVPLKKLKKETVVDFIKPNIIFRYGIPRYTITVNETPFENKLVRSLCEKFGFKQHKSSVYNVPANGLAETFNITLGNLLKKVVAKNMRDCHEKIGEAFWAYQMS</sequence>
<dbReference type="GO" id="GO:0015074">
    <property type="term" value="P:DNA integration"/>
    <property type="evidence" value="ECO:0007669"/>
    <property type="project" value="InterPro"/>
</dbReference>
<feature type="domain" description="Integrase catalytic" evidence="1">
    <location>
        <begin position="1"/>
        <end position="119"/>
    </location>
</feature>
<dbReference type="GO" id="GO:0003676">
    <property type="term" value="F:nucleic acid binding"/>
    <property type="evidence" value="ECO:0007669"/>
    <property type="project" value="InterPro"/>
</dbReference>
<dbReference type="SMR" id="A0A1S3XE98"/>
<dbReference type="OMA" id="DCHEKIG"/>
<dbReference type="KEGG" id="nta:107764126"/>
<dbReference type="AlphaFoldDB" id="A0A1S3XE98"/>
<dbReference type="PaxDb" id="4097-A0A1S3XE98"/>
<dbReference type="RefSeq" id="XP_016438143.1">
    <property type="nucleotide sequence ID" value="XM_016582657.1"/>
</dbReference>
<proteinExistence type="predicted"/>
<protein>
    <recommendedName>
        <fullName evidence="1">Integrase catalytic domain-containing protein</fullName>
    </recommendedName>
</protein>
<gene>
    <name evidence="2" type="primary">LOC107764126</name>
</gene>
<dbReference type="InterPro" id="IPR012337">
    <property type="entry name" value="RNaseH-like_sf"/>
</dbReference>
<evidence type="ECO:0000313" key="2">
    <source>
        <dbReference type="RefSeq" id="XP_016438143.1"/>
    </source>
</evidence>
<dbReference type="PANTHER" id="PTHR37984">
    <property type="entry name" value="PROTEIN CBG26694"/>
    <property type="match status" value="1"/>
</dbReference>
<reference evidence="2" key="1">
    <citation type="submission" date="2025-08" db="UniProtKB">
        <authorList>
            <consortium name="RefSeq"/>
        </authorList>
    </citation>
    <scope>IDENTIFICATION</scope>
</reference>
<evidence type="ECO:0000259" key="1">
    <source>
        <dbReference type="PROSITE" id="PS50994"/>
    </source>
</evidence>
<dbReference type="InterPro" id="IPR050951">
    <property type="entry name" value="Retrovirus_Pol_polyprotein"/>
</dbReference>
<dbReference type="STRING" id="4097.A0A1S3XE98"/>
<organism evidence="2">
    <name type="scientific">Nicotiana tabacum</name>
    <name type="common">Common tobacco</name>
    <dbReference type="NCBI Taxonomy" id="4097"/>
    <lineage>
        <taxon>Eukaryota</taxon>
        <taxon>Viridiplantae</taxon>
        <taxon>Streptophyta</taxon>
        <taxon>Embryophyta</taxon>
        <taxon>Tracheophyta</taxon>
        <taxon>Spermatophyta</taxon>
        <taxon>Magnoliopsida</taxon>
        <taxon>eudicotyledons</taxon>
        <taxon>Gunneridae</taxon>
        <taxon>Pentapetalae</taxon>
        <taxon>asterids</taxon>
        <taxon>lamiids</taxon>
        <taxon>Solanales</taxon>
        <taxon>Solanaceae</taxon>
        <taxon>Nicotianoideae</taxon>
        <taxon>Nicotianeae</taxon>
        <taxon>Nicotiana</taxon>
    </lineage>
</organism>
<name>A0A1S3XE98_TOBAC</name>